<dbReference type="Proteomes" id="UP000789366">
    <property type="component" value="Unassembled WGS sequence"/>
</dbReference>
<evidence type="ECO:0000313" key="2">
    <source>
        <dbReference type="Proteomes" id="UP000789366"/>
    </source>
</evidence>
<protein>
    <submittedName>
        <fullName evidence="1">7725_t:CDS:1</fullName>
    </submittedName>
</protein>
<evidence type="ECO:0000313" key="1">
    <source>
        <dbReference type="EMBL" id="CAG8453320.1"/>
    </source>
</evidence>
<gene>
    <name evidence="1" type="ORF">SPELUC_LOCUS910</name>
</gene>
<name>A0ACA9K5W0_9GLOM</name>
<reference evidence="1" key="1">
    <citation type="submission" date="2021-06" db="EMBL/GenBank/DDBJ databases">
        <authorList>
            <person name="Kallberg Y."/>
            <person name="Tangrot J."/>
            <person name="Rosling A."/>
        </authorList>
    </citation>
    <scope>NUCLEOTIDE SEQUENCE</scope>
    <source>
        <strain evidence="1">28 12/20/2015</strain>
    </source>
</reference>
<proteinExistence type="predicted"/>
<sequence>MFIQLCKELLKLRYPKDTNNGMKEKYAYQIYLDVANPSHNYTYEEREKHWLNTRRTPSLELLKNLKEEQENDKISDPKMPLLYSNNKERNFNQTIHDSLQTKTKSYQEYCQKMQNKTNRQNTLCKQCLLKCKNKLLQTVDEQSREMCASCYTIKKEKAKEEALKDYFFNELLTTEQEILNELLYNYPLQFKQ</sequence>
<keyword evidence="2" id="KW-1185">Reference proteome</keyword>
<dbReference type="EMBL" id="CAJVPW010000418">
    <property type="protein sequence ID" value="CAG8453320.1"/>
    <property type="molecule type" value="Genomic_DNA"/>
</dbReference>
<comment type="caution">
    <text evidence="1">The sequence shown here is derived from an EMBL/GenBank/DDBJ whole genome shotgun (WGS) entry which is preliminary data.</text>
</comment>
<organism evidence="1 2">
    <name type="scientific">Cetraspora pellucida</name>
    <dbReference type="NCBI Taxonomy" id="1433469"/>
    <lineage>
        <taxon>Eukaryota</taxon>
        <taxon>Fungi</taxon>
        <taxon>Fungi incertae sedis</taxon>
        <taxon>Mucoromycota</taxon>
        <taxon>Glomeromycotina</taxon>
        <taxon>Glomeromycetes</taxon>
        <taxon>Diversisporales</taxon>
        <taxon>Gigasporaceae</taxon>
        <taxon>Cetraspora</taxon>
    </lineage>
</organism>
<accession>A0ACA9K5W0</accession>